<evidence type="ECO:0000313" key="1">
    <source>
        <dbReference type="EMBL" id="QWG21406.1"/>
    </source>
</evidence>
<dbReference type="AlphaFoldDB" id="A0A975RVZ1"/>
<dbReference type="InterPro" id="IPR003386">
    <property type="entry name" value="LACT/PDAT_acylTrfase"/>
</dbReference>
<dbReference type="Proteomes" id="UP000676951">
    <property type="component" value="Chromosome"/>
</dbReference>
<reference evidence="1 2" key="1">
    <citation type="submission" date="2021-06" db="EMBL/GenBank/DDBJ databases">
        <title>Bradyrhizobium sp. S2-11-4 Genome sequencing.</title>
        <authorList>
            <person name="Jin L."/>
        </authorList>
    </citation>
    <scope>NUCLEOTIDE SEQUENCE [LARGE SCALE GENOMIC DNA]</scope>
    <source>
        <strain evidence="1 2">S2-11-4</strain>
    </source>
</reference>
<gene>
    <name evidence="1" type="ORF">KMZ93_15410</name>
</gene>
<dbReference type="Gene3D" id="3.40.50.1820">
    <property type="entry name" value="alpha/beta hydrolase"/>
    <property type="match status" value="1"/>
</dbReference>
<dbReference type="InterPro" id="IPR029058">
    <property type="entry name" value="AB_hydrolase_fold"/>
</dbReference>
<name>A0A975RVZ1_9BRAD</name>
<proteinExistence type="predicted"/>
<dbReference type="RefSeq" id="WP_215602129.1">
    <property type="nucleotide sequence ID" value="NZ_CP076136.1"/>
</dbReference>
<protein>
    <recommendedName>
        <fullName evidence="3">Alpha/beta hydrolase</fullName>
    </recommendedName>
</protein>
<keyword evidence="2" id="KW-1185">Reference proteome</keyword>
<organism evidence="1 2">
    <name type="scientific">Bradyrhizobium sediminis</name>
    <dbReference type="NCBI Taxonomy" id="2840469"/>
    <lineage>
        <taxon>Bacteria</taxon>
        <taxon>Pseudomonadati</taxon>
        <taxon>Pseudomonadota</taxon>
        <taxon>Alphaproteobacteria</taxon>
        <taxon>Hyphomicrobiales</taxon>
        <taxon>Nitrobacteraceae</taxon>
        <taxon>Bradyrhizobium</taxon>
    </lineage>
</organism>
<sequence length="570" mass="62711">MNAAVAEAFPLFLFVPGIMGSRLTKTLPNGQSVVIWGKADGIFSRPNQHLKYDDSDRVKAEPLDDYYVSNQAFDVYGKAMDKLSYLDLSAGNSVRKFAYDWRQSSAKSARDFSAWLCENQVEFRKRPLVVIAHSMGGLVVKSWLKDIYETSGCAAGDSFASWAKIKRIIFLGTPHYGAPKSLVAFADNYSLFIDRDDSTLSTILGGIDAVSFSKSVNAFGATFPSAYELLPIVNTNACFRDASWPSTVFVKSTHGSTTSQIDLFEPSTWRLFKWPKMLDASIDRSTFMAVRLPELLRSAREFACDVSHYRPEKKFDVVWLSGMRRSTVCEVTIKQPATPSEPATVETKICDEGDGTVPKWIASERMYSTANTSRSASEGHVHLVGSAEFLDYLDDYRDELHREMMRRYALKAGNPDGLIKMYASVRAVVPSTGTDADDVTAQTARGVIAALDVQPDQIFATALITADPLARANAYRVFGDVAKKDDQRRAWAFNNSAHIYLNRNDSVAAFDLGKRALAAGAKSNAGMDLVRKSGSITAVAAEQLGDLGSAKFLRDFSAGKISYTVLQGKI</sequence>
<evidence type="ECO:0008006" key="3">
    <source>
        <dbReference type="Google" id="ProtNLM"/>
    </source>
</evidence>
<dbReference type="GO" id="GO:0006629">
    <property type="term" value="P:lipid metabolic process"/>
    <property type="evidence" value="ECO:0007669"/>
    <property type="project" value="InterPro"/>
</dbReference>
<dbReference type="Pfam" id="PF02450">
    <property type="entry name" value="LCAT"/>
    <property type="match status" value="1"/>
</dbReference>
<accession>A0A975RVZ1</accession>
<dbReference type="PANTHER" id="PTHR11440">
    <property type="entry name" value="LECITHIN-CHOLESTEROL ACYLTRANSFERASE-RELATED"/>
    <property type="match status" value="1"/>
</dbReference>
<dbReference type="SUPFAM" id="SSF53474">
    <property type="entry name" value="alpha/beta-Hydrolases"/>
    <property type="match status" value="1"/>
</dbReference>
<dbReference type="GO" id="GO:0008374">
    <property type="term" value="F:O-acyltransferase activity"/>
    <property type="evidence" value="ECO:0007669"/>
    <property type="project" value="InterPro"/>
</dbReference>
<evidence type="ECO:0000313" key="2">
    <source>
        <dbReference type="Proteomes" id="UP000676951"/>
    </source>
</evidence>
<dbReference type="EMBL" id="CP076136">
    <property type="protein sequence ID" value="QWG21406.1"/>
    <property type="molecule type" value="Genomic_DNA"/>
</dbReference>